<name>A0ABY8N0F7_9PSED</name>
<proteinExistence type="predicted"/>
<feature type="compositionally biased region" description="Basic and acidic residues" evidence="1">
    <location>
        <begin position="118"/>
        <end position="127"/>
    </location>
</feature>
<sequence length="127" mass="14283">MAKTILQVHKGGVHFYLNTESSSPNTGHRNRYRLFKTENYGRAKSGWIQVGSMAGQELKSIEGEAALFDACQKLFTSKKTHCYGHHGAIRGKAGKWEGEAFPTRQSQLRQKLANEPSYRGDRELGKK</sequence>
<dbReference type="Proteomes" id="UP001243713">
    <property type="component" value="Chromosome"/>
</dbReference>
<organism evidence="2 3">
    <name type="scientific">Pseudomonas migulae</name>
    <dbReference type="NCBI Taxonomy" id="78543"/>
    <lineage>
        <taxon>Bacteria</taxon>
        <taxon>Pseudomonadati</taxon>
        <taxon>Pseudomonadota</taxon>
        <taxon>Gammaproteobacteria</taxon>
        <taxon>Pseudomonadales</taxon>
        <taxon>Pseudomonadaceae</taxon>
        <taxon>Pseudomonas</taxon>
    </lineage>
</organism>
<dbReference type="RefSeq" id="WP_280163466.1">
    <property type="nucleotide sequence ID" value="NZ_CP093428.1"/>
</dbReference>
<evidence type="ECO:0000313" key="3">
    <source>
        <dbReference type="Proteomes" id="UP001243713"/>
    </source>
</evidence>
<dbReference type="EMBL" id="CP093428">
    <property type="protein sequence ID" value="WGK92553.1"/>
    <property type="molecule type" value="Genomic_DNA"/>
</dbReference>
<accession>A0ABY8N0F7</accession>
<reference evidence="2 3" key="1">
    <citation type="submission" date="2022-03" db="EMBL/GenBank/DDBJ databases">
        <title>Plant growth promoting endophytes with ACC deaminase activity.</title>
        <authorList>
            <person name="Charles T."/>
            <person name="Van Dyk A."/>
            <person name="Cheng J."/>
            <person name="Heil J."/>
        </authorList>
    </citation>
    <scope>NUCLEOTIDE SEQUENCE [LARGE SCALE GENOMIC DNA]</scope>
    <source>
        <strain evidence="2 3">8R6</strain>
    </source>
</reference>
<feature type="region of interest" description="Disordered" evidence="1">
    <location>
        <begin position="103"/>
        <end position="127"/>
    </location>
</feature>
<gene>
    <name evidence="2" type="ORF">MOQ58_10330</name>
</gene>
<protein>
    <recommendedName>
        <fullName evidence="4">WGR domain-containing protein</fullName>
    </recommendedName>
</protein>
<evidence type="ECO:0008006" key="4">
    <source>
        <dbReference type="Google" id="ProtNLM"/>
    </source>
</evidence>
<evidence type="ECO:0000313" key="2">
    <source>
        <dbReference type="EMBL" id="WGK92553.1"/>
    </source>
</evidence>
<keyword evidence="3" id="KW-1185">Reference proteome</keyword>
<evidence type="ECO:0000256" key="1">
    <source>
        <dbReference type="SAM" id="MobiDB-lite"/>
    </source>
</evidence>